<keyword evidence="2" id="KW-1185">Reference proteome</keyword>
<sequence length="41" mass="4767">MFLPKPFSRSIDFETNMQRIAHALAMCLNNDDEDNINLFPP</sequence>
<evidence type="ECO:0000313" key="1">
    <source>
        <dbReference type="EMBL" id="EGZ45573.1"/>
    </source>
</evidence>
<name>G4CR13_9NEIS</name>
<reference evidence="1 2" key="1">
    <citation type="submission" date="2011-06" db="EMBL/GenBank/DDBJ databases">
        <authorList>
            <person name="Muzny D."/>
            <person name="Qin X."/>
            <person name="Deng J."/>
            <person name="Jiang H."/>
            <person name="Liu Y."/>
            <person name="Qu J."/>
            <person name="Song X.-Z."/>
            <person name="Zhang L."/>
            <person name="Thornton R."/>
            <person name="Coyle M."/>
            <person name="Francisco L."/>
            <person name="Jackson L."/>
            <person name="Javaid M."/>
            <person name="Korchina V."/>
            <person name="Kovar C."/>
            <person name="Mata R."/>
            <person name="Mathew T."/>
            <person name="Ngo R."/>
            <person name="Nguyen L."/>
            <person name="Nguyen N."/>
            <person name="Okwuonu G."/>
            <person name="Ongeri F."/>
            <person name="Pham C."/>
            <person name="Simmons D."/>
            <person name="Wilczek-Boney K."/>
            <person name="Hale W."/>
            <person name="Jakkamsetti A."/>
            <person name="Pham P."/>
            <person name="Ruth R."/>
            <person name="San Lucas F."/>
            <person name="Warren J."/>
            <person name="Zhang J."/>
            <person name="Zhao Z."/>
            <person name="Zhou C."/>
            <person name="Zhu D."/>
            <person name="Lee S."/>
            <person name="Bess C."/>
            <person name="Blankenburg K."/>
            <person name="Forbes L."/>
            <person name="Fu Q."/>
            <person name="Gubbala S."/>
            <person name="Hirani K."/>
            <person name="Jayaseelan J.C."/>
            <person name="Lara F."/>
            <person name="Munidasa M."/>
            <person name="Palculict T."/>
            <person name="Patil S."/>
            <person name="Pu L.-L."/>
            <person name="Saada N."/>
            <person name="Tang L."/>
            <person name="Weissenberger G."/>
            <person name="Zhu Y."/>
            <person name="Hemphill L."/>
            <person name="Shang Y."/>
            <person name="Youmans B."/>
            <person name="Ayvaz T."/>
            <person name="Ross M."/>
            <person name="Santibanez J."/>
            <person name="Aqrawi P."/>
            <person name="Gross S."/>
            <person name="Joshi V."/>
            <person name="Fowler G."/>
            <person name="Nazareth L."/>
            <person name="Reid J."/>
            <person name="Worley K."/>
            <person name="Petrosino J."/>
            <person name="Highlander S."/>
            <person name="Gibbs R."/>
        </authorList>
    </citation>
    <scope>NUCLEOTIDE SEQUENCE [LARGE SCALE GENOMIC DNA]</scope>
    <source>
        <strain evidence="1 2">9715</strain>
    </source>
</reference>
<dbReference type="Proteomes" id="UP000005336">
    <property type="component" value="Unassembled WGS sequence"/>
</dbReference>
<dbReference type="PATRIC" id="fig|1030841.3.peg.1506"/>
<comment type="caution">
    <text evidence="1">The sequence shown here is derived from an EMBL/GenBank/DDBJ whole genome shotgun (WGS) entry which is preliminary data.</text>
</comment>
<dbReference type="AlphaFoldDB" id="G4CR13"/>
<dbReference type="EMBL" id="AGAZ01000057">
    <property type="protein sequence ID" value="EGZ45573.1"/>
    <property type="molecule type" value="Genomic_DNA"/>
</dbReference>
<evidence type="ECO:0000313" key="2">
    <source>
        <dbReference type="Proteomes" id="UP000005336"/>
    </source>
</evidence>
<protein>
    <submittedName>
        <fullName evidence="1">Uncharacterized protein</fullName>
    </submittedName>
</protein>
<dbReference type="HOGENOM" id="CLU_3273335_0_0_4"/>
<dbReference type="RefSeq" id="WP_009116664.1">
    <property type="nucleotide sequence ID" value="NZ_JH165159.1"/>
</dbReference>
<proteinExistence type="predicted"/>
<dbReference type="STRING" id="1030841.HMPREF9370_1523"/>
<accession>G4CR13</accession>
<organism evidence="1 2">
    <name type="scientific">Neisseria wadsworthii 9715</name>
    <dbReference type="NCBI Taxonomy" id="1030841"/>
    <lineage>
        <taxon>Bacteria</taxon>
        <taxon>Pseudomonadati</taxon>
        <taxon>Pseudomonadota</taxon>
        <taxon>Betaproteobacteria</taxon>
        <taxon>Neisseriales</taxon>
        <taxon>Neisseriaceae</taxon>
        <taxon>Neisseria</taxon>
    </lineage>
</organism>
<gene>
    <name evidence="1" type="ORF">HMPREF9370_1523</name>
</gene>